<protein>
    <submittedName>
        <fullName evidence="1">Uncharacterized protein</fullName>
    </submittedName>
</protein>
<dbReference type="EMBL" id="WWTB01000019">
    <property type="protein sequence ID" value="MZJ86439.1"/>
    <property type="molecule type" value="Genomic_DNA"/>
</dbReference>
<dbReference type="AlphaFoldDB" id="A0A6L8RKW3"/>
<organism evidence="1 2">
    <name type="scientific">Collinsella aerofaciens</name>
    <dbReference type="NCBI Taxonomy" id="74426"/>
    <lineage>
        <taxon>Bacteria</taxon>
        <taxon>Bacillati</taxon>
        <taxon>Actinomycetota</taxon>
        <taxon>Coriobacteriia</taxon>
        <taxon>Coriobacteriales</taxon>
        <taxon>Coriobacteriaceae</taxon>
        <taxon>Collinsella</taxon>
    </lineage>
</organism>
<proteinExistence type="predicted"/>
<dbReference type="Proteomes" id="UP000481598">
    <property type="component" value="Unassembled WGS sequence"/>
</dbReference>
<comment type="caution">
    <text evidence="1">The sequence shown here is derived from an EMBL/GenBank/DDBJ whole genome shotgun (WGS) entry which is preliminary data.</text>
</comment>
<sequence>MATFEGRVTPGSTLIHDMEGAHMTLVNKLSLKSQRYNAKLLKCVPDGQNPLGPVNRMRYFMQSFLRVHPGSNRDDMQGCGYESARGQA</sequence>
<name>A0A6L8RKW3_9ACTN</name>
<accession>A0A6L8RKW3</accession>
<evidence type="ECO:0000313" key="1">
    <source>
        <dbReference type="EMBL" id="MZJ86439.1"/>
    </source>
</evidence>
<evidence type="ECO:0000313" key="2">
    <source>
        <dbReference type="Proteomes" id="UP000481598"/>
    </source>
</evidence>
<dbReference type="RefSeq" id="WP_161156645.1">
    <property type="nucleotide sequence ID" value="NZ_WWSY01000018.1"/>
</dbReference>
<reference evidence="1 2" key="1">
    <citation type="journal article" date="2019" name="Nat. Med.">
        <title>A library of human gut bacterial isolates paired with longitudinal multiomics data enables mechanistic microbiome research.</title>
        <authorList>
            <person name="Poyet M."/>
            <person name="Groussin M."/>
            <person name="Gibbons S.M."/>
            <person name="Avila-Pacheco J."/>
            <person name="Jiang X."/>
            <person name="Kearney S.M."/>
            <person name="Perrotta A.R."/>
            <person name="Berdy B."/>
            <person name="Zhao S."/>
            <person name="Lieberman T.D."/>
            <person name="Swanson P.K."/>
            <person name="Smith M."/>
            <person name="Roesemann S."/>
            <person name="Alexander J.E."/>
            <person name="Rich S.A."/>
            <person name="Livny J."/>
            <person name="Vlamakis H."/>
            <person name="Clish C."/>
            <person name="Bullock K."/>
            <person name="Deik A."/>
            <person name="Scott J."/>
            <person name="Pierce K.A."/>
            <person name="Xavier R.J."/>
            <person name="Alm E.J."/>
        </authorList>
    </citation>
    <scope>NUCLEOTIDE SEQUENCE [LARGE SCALE GENOMIC DNA]</scope>
    <source>
        <strain evidence="1 2">BIOML-A10</strain>
    </source>
</reference>
<gene>
    <name evidence="1" type="ORF">GT635_08280</name>
</gene>